<organism evidence="1 2">
    <name type="scientific">Conexivisphaera calida</name>
    <dbReference type="NCBI Taxonomy" id="1874277"/>
    <lineage>
        <taxon>Archaea</taxon>
        <taxon>Nitrososphaerota</taxon>
        <taxon>Conexivisphaeria</taxon>
        <taxon>Conexivisphaerales</taxon>
        <taxon>Conexivisphaeraceae</taxon>
        <taxon>Conexivisphaera</taxon>
    </lineage>
</organism>
<protein>
    <submittedName>
        <fullName evidence="1">Uncharacterized protein</fullName>
    </submittedName>
</protein>
<gene>
    <name evidence="1" type="ORF">NAS2_1406</name>
</gene>
<keyword evidence="2" id="KW-1185">Reference proteome</keyword>
<dbReference type="Proteomes" id="UP000509448">
    <property type="component" value="Chromosome"/>
</dbReference>
<evidence type="ECO:0000313" key="2">
    <source>
        <dbReference type="Proteomes" id="UP000509448"/>
    </source>
</evidence>
<dbReference type="GeneID" id="55585217"/>
<name>A0A4P2VH96_9ARCH</name>
<reference evidence="1 2" key="1">
    <citation type="journal article" date="2019" name="ISME J.">
        <title>Isolation and characterization of a thermophilic sulfur- and iron-reducing thaumarchaeote from a terrestrial acidic hot spring.</title>
        <authorList>
            <person name="Kato S."/>
            <person name="Itoh T."/>
            <person name="Yuki M."/>
            <person name="Nagamori M."/>
            <person name="Ohnishi M."/>
            <person name="Uematsu K."/>
            <person name="Suzuki K."/>
            <person name="Takashina T."/>
            <person name="Ohkuma M."/>
        </authorList>
    </citation>
    <scope>NUCLEOTIDE SEQUENCE [LARGE SCALE GENOMIC DNA]</scope>
    <source>
        <strain evidence="1 2">NAS-02</strain>
    </source>
</reference>
<accession>A0A4P2VH96</accession>
<proteinExistence type="predicted"/>
<dbReference type="EMBL" id="AP018732">
    <property type="protein sequence ID" value="BBE42793.1"/>
    <property type="molecule type" value="Genomic_DNA"/>
</dbReference>
<dbReference type="RefSeq" id="WP_174448989.1">
    <property type="nucleotide sequence ID" value="NZ_AP018732.1"/>
</dbReference>
<dbReference type="AlphaFoldDB" id="A0A4P2VH96"/>
<dbReference type="KEGG" id="ccai:NAS2_1406"/>
<sequence>MGNFDTIDGFVGWYDYVRPHSAFDVGRPETLAYHSRLSGNRRIVLIDHPDGG</sequence>
<evidence type="ECO:0000313" key="1">
    <source>
        <dbReference type="EMBL" id="BBE42793.1"/>
    </source>
</evidence>